<dbReference type="AlphaFoldDB" id="A0A0A9FM32"/>
<evidence type="ECO:0000313" key="1">
    <source>
        <dbReference type="EMBL" id="JAE14075.1"/>
    </source>
</evidence>
<name>A0A0A9FM32_ARUDO</name>
<reference evidence="1" key="2">
    <citation type="journal article" date="2015" name="Data Brief">
        <title>Shoot transcriptome of the giant reed, Arundo donax.</title>
        <authorList>
            <person name="Barrero R.A."/>
            <person name="Guerrero F.D."/>
            <person name="Moolhuijzen P."/>
            <person name="Goolsby J.A."/>
            <person name="Tidwell J."/>
            <person name="Bellgard S.E."/>
            <person name="Bellgard M.I."/>
        </authorList>
    </citation>
    <scope>NUCLEOTIDE SEQUENCE</scope>
    <source>
        <tissue evidence="1">Shoot tissue taken approximately 20 cm above the soil surface</tissue>
    </source>
</reference>
<organism evidence="1">
    <name type="scientific">Arundo donax</name>
    <name type="common">Giant reed</name>
    <name type="synonym">Donax arundinaceus</name>
    <dbReference type="NCBI Taxonomy" id="35708"/>
    <lineage>
        <taxon>Eukaryota</taxon>
        <taxon>Viridiplantae</taxon>
        <taxon>Streptophyta</taxon>
        <taxon>Embryophyta</taxon>
        <taxon>Tracheophyta</taxon>
        <taxon>Spermatophyta</taxon>
        <taxon>Magnoliopsida</taxon>
        <taxon>Liliopsida</taxon>
        <taxon>Poales</taxon>
        <taxon>Poaceae</taxon>
        <taxon>PACMAD clade</taxon>
        <taxon>Arundinoideae</taxon>
        <taxon>Arundineae</taxon>
        <taxon>Arundo</taxon>
    </lineage>
</organism>
<proteinExistence type="predicted"/>
<sequence length="20" mass="2092">MSLKIAVSLGSLQASKDMNV</sequence>
<dbReference type="EMBL" id="GBRH01183821">
    <property type="protein sequence ID" value="JAE14075.1"/>
    <property type="molecule type" value="Transcribed_RNA"/>
</dbReference>
<protein>
    <submittedName>
        <fullName evidence="1">Uncharacterized protein</fullName>
    </submittedName>
</protein>
<reference evidence="1" key="1">
    <citation type="submission" date="2014-09" db="EMBL/GenBank/DDBJ databases">
        <authorList>
            <person name="Magalhaes I.L.F."/>
            <person name="Oliveira U."/>
            <person name="Santos F.R."/>
            <person name="Vidigal T.H.D.A."/>
            <person name="Brescovit A.D."/>
            <person name="Santos A.J."/>
        </authorList>
    </citation>
    <scope>NUCLEOTIDE SEQUENCE</scope>
    <source>
        <tissue evidence="1">Shoot tissue taken approximately 20 cm above the soil surface</tissue>
    </source>
</reference>
<accession>A0A0A9FM32</accession>